<dbReference type="EMBL" id="CP036274">
    <property type="protein sequence ID" value="QDU31419.1"/>
    <property type="molecule type" value="Genomic_DNA"/>
</dbReference>
<evidence type="ECO:0000313" key="1">
    <source>
        <dbReference type="EMBL" id="QDU31419.1"/>
    </source>
</evidence>
<dbReference type="Proteomes" id="UP000315017">
    <property type="component" value="Chromosome"/>
</dbReference>
<evidence type="ECO:0000313" key="2">
    <source>
        <dbReference type="Proteomes" id="UP000315017"/>
    </source>
</evidence>
<protein>
    <submittedName>
        <fullName evidence="1">Uncharacterized protein</fullName>
    </submittedName>
</protein>
<reference evidence="1 2" key="1">
    <citation type="submission" date="2019-02" db="EMBL/GenBank/DDBJ databases">
        <title>Deep-cultivation of Planctomycetes and their phenomic and genomic characterization uncovers novel biology.</title>
        <authorList>
            <person name="Wiegand S."/>
            <person name="Jogler M."/>
            <person name="Boedeker C."/>
            <person name="Pinto D."/>
            <person name="Vollmers J."/>
            <person name="Rivas-Marin E."/>
            <person name="Kohn T."/>
            <person name="Peeters S.H."/>
            <person name="Heuer A."/>
            <person name="Rast P."/>
            <person name="Oberbeckmann S."/>
            <person name="Bunk B."/>
            <person name="Jeske O."/>
            <person name="Meyerdierks A."/>
            <person name="Storesund J.E."/>
            <person name="Kallscheuer N."/>
            <person name="Luecker S."/>
            <person name="Lage O.M."/>
            <person name="Pohl T."/>
            <person name="Merkel B.J."/>
            <person name="Hornburger P."/>
            <person name="Mueller R.-W."/>
            <person name="Bruemmer F."/>
            <person name="Labrenz M."/>
            <person name="Spormann A.M."/>
            <person name="Op den Camp H."/>
            <person name="Overmann J."/>
            <person name="Amann R."/>
            <person name="Jetten M.S.M."/>
            <person name="Mascher T."/>
            <person name="Medema M.H."/>
            <person name="Devos D.P."/>
            <person name="Kaster A.-K."/>
            <person name="Ovreas L."/>
            <person name="Rohde M."/>
            <person name="Galperin M.Y."/>
            <person name="Jogler C."/>
        </authorList>
    </citation>
    <scope>NUCLEOTIDE SEQUENCE [LARGE SCALE GENOMIC DNA]</scope>
    <source>
        <strain evidence="1 2">ETA_A8</strain>
    </source>
</reference>
<sequence>MSSIRSGKFADFGRKLFANLRSSRATELAWECPPHIAAAWLGHSTLVAQKHCWQITDEDYRLARR</sequence>
<organism evidence="1 2">
    <name type="scientific">Anatilimnocola aggregata</name>
    <dbReference type="NCBI Taxonomy" id="2528021"/>
    <lineage>
        <taxon>Bacteria</taxon>
        <taxon>Pseudomonadati</taxon>
        <taxon>Planctomycetota</taxon>
        <taxon>Planctomycetia</taxon>
        <taxon>Pirellulales</taxon>
        <taxon>Pirellulaceae</taxon>
        <taxon>Anatilimnocola</taxon>
    </lineage>
</organism>
<name>A0A517YMG7_9BACT</name>
<accession>A0A517YMG7</accession>
<gene>
    <name evidence="1" type="ORF">ETAA8_65760</name>
</gene>
<dbReference type="OrthoDB" id="262002at2"/>
<dbReference type="RefSeq" id="WP_145098523.1">
    <property type="nucleotide sequence ID" value="NZ_CP036274.1"/>
</dbReference>
<dbReference type="KEGG" id="aagg:ETAA8_65760"/>
<keyword evidence="2" id="KW-1185">Reference proteome</keyword>
<proteinExistence type="predicted"/>
<dbReference type="AlphaFoldDB" id="A0A517YMG7"/>